<name>A0A5N6HG03_ASPFL</name>
<dbReference type="EMBL" id="ML734551">
    <property type="protein sequence ID" value="KAB8253471.1"/>
    <property type="molecule type" value="Genomic_DNA"/>
</dbReference>
<sequence>MWMCALLLRATFPKMTTTRYPPFSQLKWATLLESMDYGLHNTAPDPIENSLPLDPNLNWANGLTLVQRKWHTFPEPTVPSGDTTPAHSRTNHTVSTHSDDRYRQKLVESLRQKVQPASYWQFTSMTLSWLSFTTTSQPLDMPLRNCPRFLLQSYLPPPTQSPEKLCLPSINNPLKAYLCSLSTARICPIKSQKTIFYPTQPLSLSVH</sequence>
<reference evidence="2" key="1">
    <citation type="submission" date="2019-04" db="EMBL/GenBank/DDBJ databases">
        <title>Friends and foes A comparative genomics study of 23 Aspergillus species from section Flavi.</title>
        <authorList>
            <consortium name="DOE Joint Genome Institute"/>
            <person name="Kjaerbolling I."/>
            <person name="Vesth T."/>
            <person name="Frisvad J.C."/>
            <person name="Nybo J.L."/>
            <person name="Theobald S."/>
            <person name="Kildgaard S."/>
            <person name="Isbrandt T."/>
            <person name="Kuo A."/>
            <person name="Sato A."/>
            <person name="Lyhne E.K."/>
            <person name="Kogle M.E."/>
            <person name="Wiebenga A."/>
            <person name="Kun R.S."/>
            <person name="Lubbers R.J."/>
            <person name="Makela M.R."/>
            <person name="Barry K."/>
            <person name="Chovatia M."/>
            <person name="Clum A."/>
            <person name="Daum C."/>
            <person name="Haridas S."/>
            <person name="He G."/>
            <person name="LaButti K."/>
            <person name="Lipzen A."/>
            <person name="Mondo S."/>
            <person name="Riley R."/>
            <person name="Salamov A."/>
            <person name="Simmons B.A."/>
            <person name="Magnuson J.K."/>
            <person name="Henrissat B."/>
            <person name="Mortensen U.H."/>
            <person name="Larsen T.O."/>
            <person name="Devries R.P."/>
            <person name="Grigoriev I.V."/>
            <person name="Machida M."/>
            <person name="Baker S.E."/>
            <person name="Andersen M.R."/>
        </authorList>
    </citation>
    <scope>NUCLEOTIDE SEQUENCE [LARGE SCALE GENOMIC DNA]</scope>
    <source>
        <strain evidence="2">CBS 121.62</strain>
    </source>
</reference>
<dbReference type="AlphaFoldDB" id="A0A5N6HG03"/>
<evidence type="ECO:0000256" key="1">
    <source>
        <dbReference type="SAM" id="MobiDB-lite"/>
    </source>
</evidence>
<proteinExistence type="predicted"/>
<evidence type="ECO:0000313" key="2">
    <source>
        <dbReference type="EMBL" id="KAB8253471.1"/>
    </source>
</evidence>
<feature type="region of interest" description="Disordered" evidence="1">
    <location>
        <begin position="74"/>
        <end position="100"/>
    </location>
</feature>
<dbReference type="VEuPathDB" id="FungiDB:AFLA_007645"/>
<accession>A0A5N6HG03</accession>
<organism evidence="2">
    <name type="scientific">Aspergillus flavus</name>
    <dbReference type="NCBI Taxonomy" id="5059"/>
    <lineage>
        <taxon>Eukaryota</taxon>
        <taxon>Fungi</taxon>
        <taxon>Dikarya</taxon>
        <taxon>Ascomycota</taxon>
        <taxon>Pezizomycotina</taxon>
        <taxon>Eurotiomycetes</taxon>
        <taxon>Eurotiomycetidae</taxon>
        <taxon>Eurotiales</taxon>
        <taxon>Aspergillaceae</taxon>
        <taxon>Aspergillus</taxon>
        <taxon>Aspergillus subgen. Circumdati</taxon>
    </lineage>
</organism>
<feature type="compositionally biased region" description="Polar residues" evidence="1">
    <location>
        <begin position="80"/>
        <end position="96"/>
    </location>
</feature>
<protein>
    <submittedName>
        <fullName evidence="2">Uncharacterized protein</fullName>
    </submittedName>
</protein>
<gene>
    <name evidence="2" type="ORF">BDV35DRAFT_375391</name>
</gene>
<dbReference type="Proteomes" id="UP000325434">
    <property type="component" value="Unassembled WGS sequence"/>
</dbReference>